<keyword evidence="3" id="KW-0809">Transit peptide</keyword>
<name>A0A1J6KEY8_NICAT</name>
<dbReference type="SUPFAM" id="SSF64005">
    <property type="entry name" value="Undecaprenyl diphosphate synthase"/>
    <property type="match status" value="1"/>
</dbReference>
<dbReference type="InterPro" id="IPR018520">
    <property type="entry name" value="UPP_synth-like_CS"/>
</dbReference>
<dbReference type="SMR" id="A0A1J6KEY8"/>
<dbReference type="PANTHER" id="PTHR10291:SF16">
    <property type="entry name" value="(2Z,6Z)-FARNESYL DIPHOSPHATE SYNTHASE CPT6, CHLOROPLASTIC"/>
    <property type="match status" value="1"/>
</dbReference>
<gene>
    <name evidence="5" type="ORF">A4A49_65076</name>
</gene>
<dbReference type="EMBL" id="MJEQ01002212">
    <property type="protein sequence ID" value="OIT27974.1"/>
    <property type="molecule type" value="Genomic_DNA"/>
</dbReference>
<dbReference type="GO" id="GO:0000287">
    <property type="term" value="F:magnesium ion binding"/>
    <property type="evidence" value="ECO:0007669"/>
    <property type="project" value="UniProtKB-ARBA"/>
</dbReference>
<dbReference type="Gene3D" id="3.40.1180.10">
    <property type="entry name" value="Decaprenyl diphosphate synthase-like"/>
    <property type="match status" value="1"/>
</dbReference>
<dbReference type="Gramene" id="OIT27974">
    <property type="protein sequence ID" value="OIT27974"/>
    <property type="gene ID" value="A4A49_65076"/>
</dbReference>
<evidence type="ECO:0000256" key="3">
    <source>
        <dbReference type="ARBA" id="ARBA00022946"/>
    </source>
</evidence>
<dbReference type="PANTHER" id="PTHR10291">
    <property type="entry name" value="DEHYDRODOLICHYL DIPHOSPHATE SYNTHASE FAMILY MEMBER"/>
    <property type="match status" value="1"/>
</dbReference>
<evidence type="ECO:0000313" key="6">
    <source>
        <dbReference type="Proteomes" id="UP000187609"/>
    </source>
</evidence>
<dbReference type="EC" id="2.5.1.-" evidence="4"/>
<dbReference type="HAMAP" id="MF_01139">
    <property type="entry name" value="ISPT"/>
    <property type="match status" value="1"/>
</dbReference>
<dbReference type="PROSITE" id="PS01066">
    <property type="entry name" value="UPP_SYNTHASE"/>
    <property type="match status" value="1"/>
</dbReference>
<dbReference type="Pfam" id="PF01255">
    <property type="entry name" value="Prenyltransf"/>
    <property type="match status" value="1"/>
</dbReference>
<keyword evidence="6" id="KW-1185">Reference proteome</keyword>
<dbReference type="NCBIfam" id="TIGR00055">
    <property type="entry name" value="uppS"/>
    <property type="match status" value="1"/>
</dbReference>
<dbReference type="GO" id="GO:0009570">
    <property type="term" value="C:chloroplast stroma"/>
    <property type="evidence" value="ECO:0007669"/>
    <property type="project" value="TreeGrafter"/>
</dbReference>
<dbReference type="InterPro" id="IPR001441">
    <property type="entry name" value="UPP_synth-like"/>
</dbReference>
<sequence>MCSLLPKYLRSKTTTLPPQLRRYLLLRVTGDIESPSLLKNPIMPLSNTILMFRRQFCKLPFGVVSKEELLREGLQPELMPKHVAIIPDGNRRWAKERGLSPEKGHEAGKKVLGDLCRYCSKWGVKVLSAYAFSTENWSRPKAEVTFLMTSYFEGLIHDFMRYGMKMSIIGDKSNLPNSLKEAINIAEETTKDNTGLHFVAALNYGGRYDITQATKKIATKVKDGVIQLEEINDKLIDQELETKYLEYPNPDLLIRTSGELRISNYMLWQLAYSEFCFVDKLFPELDEADFVAALRSFQRRQRSYGGNKI</sequence>
<keyword evidence="2 4" id="KW-0808">Transferase</keyword>
<dbReference type="CDD" id="cd00475">
    <property type="entry name" value="Cis_IPPS"/>
    <property type="match status" value="1"/>
</dbReference>
<evidence type="ECO:0000313" key="5">
    <source>
        <dbReference type="EMBL" id="OIT27974.1"/>
    </source>
</evidence>
<dbReference type="STRING" id="49451.A0A1J6KEY8"/>
<dbReference type="GO" id="GO:0009668">
    <property type="term" value="P:plastid membrane organization"/>
    <property type="evidence" value="ECO:0007669"/>
    <property type="project" value="TreeGrafter"/>
</dbReference>
<protein>
    <recommendedName>
        <fullName evidence="4">Alkyl transferase</fullName>
        <ecNumber evidence="4">2.5.1.-</ecNumber>
    </recommendedName>
</protein>
<comment type="similarity">
    <text evidence="4">Belongs to the UPP synthase family.</text>
</comment>
<proteinExistence type="inferred from homology"/>
<dbReference type="GO" id="GO:0016094">
    <property type="term" value="P:polyprenol biosynthetic process"/>
    <property type="evidence" value="ECO:0007669"/>
    <property type="project" value="TreeGrafter"/>
</dbReference>
<dbReference type="FunFam" id="3.40.1180.10:FF:000001">
    <property type="entry name" value="(2E,6E)-farnesyl-diphosphate-specific ditrans,polycis-undecaprenyl-diphosphate synthase"/>
    <property type="match status" value="1"/>
</dbReference>
<dbReference type="AlphaFoldDB" id="A0A1J6KEY8"/>
<evidence type="ECO:0000256" key="1">
    <source>
        <dbReference type="ARBA" id="ARBA00004229"/>
    </source>
</evidence>
<dbReference type="OrthoDB" id="1257274at2759"/>
<comment type="caution">
    <text evidence="5">The sequence shown here is derived from an EMBL/GenBank/DDBJ whole genome shotgun (WGS) entry which is preliminary data.</text>
</comment>
<dbReference type="GO" id="GO:0045547">
    <property type="term" value="F:ditrans,polycis-polyprenyl diphosphate synthase [(2E,6E)-farnesyl diphosphate specific] activity"/>
    <property type="evidence" value="ECO:0007669"/>
    <property type="project" value="TreeGrafter"/>
</dbReference>
<dbReference type="GO" id="GO:0009409">
    <property type="term" value="P:response to cold"/>
    <property type="evidence" value="ECO:0007669"/>
    <property type="project" value="TreeGrafter"/>
</dbReference>
<reference evidence="5" key="1">
    <citation type="submission" date="2016-11" db="EMBL/GenBank/DDBJ databases">
        <title>The genome of Nicotiana attenuata.</title>
        <authorList>
            <person name="Xu S."/>
            <person name="Brockmoeller T."/>
            <person name="Gaquerel E."/>
            <person name="Navarro A."/>
            <person name="Kuhl H."/>
            <person name="Gase K."/>
            <person name="Ling Z."/>
            <person name="Zhou W."/>
            <person name="Kreitzer C."/>
            <person name="Stanke M."/>
            <person name="Tang H."/>
            <person name="Lyons E."/>
            <person name="Pandey P."/>
            <person name="Pandey S.P."/>
            <person name="Timmermann B."/>
            <person name="Baldwin I.T."/>
        </authorList>
    </citation>
    <scope>NUCLEOTIDE SEQUENCE [LARGE SCALE GENOMIC DNA]</scope>
    <source>
        <strain evidence="5">UT</strain>
    </source>
</reference>
<dbReference type="Proteomes" id="UP000187609">
    <property type="component" value="Unassembled WGS sequence"/>
</dbReference>
<dbReference type="KEGG" id="nau:109213226"/>
<comment type="subcellular location">
    <subcellularLocation>
        <location evidence="1">Plastid</location>
        <location evidence="1">Chloroplast</location>
    </subcellularLocation>
</comment>
<accession>A0A1J6KEY8</accession>
<dbReference type="InterPro" id="IPR036424">
    <property type="entry name" value="UPP_synth-like_sf"/>
</dbReference>
<organism evidence="5 6">
    <name type="scientific">Nicotiana attenuata</name>
    <name type="common">Coyote tobacco</name>
    <dbReference type="NCBI Taxonomy" id="49451"/>
    <lineage>
        <taxon>Eukaryota</taxon>
        <taxon>Viridiplantae</taxon>
        <taxon>Streptophyta</taxon>
        <taxon>Embryophyta</taxon>
        <taxon>Tracheophyta</taxon>
        <taxon>Spermatophyta</taxon>
        <taxon>Magnoliopsida</taxon>
        <taxon>eudicotyledons</taxon>
        <taxon>Gunneridae</taxon>
        <taxon>Pentapetalae</taxon>
        <taxon>asterids</taxon>
        <taxon>lamiids</taxon>
        <taxon>Solanales</taxon>
        <taxon>Solanaceae</taxon>
        <taxon>Nicotianoideae</taxon>
        <taxon>Nicotianeae</taxon>
        <taxon>Nicotiana</taxon>
    </lineage>
</organism>
<dbReference type="OMA" id="KIEVNCL"/>
<evidence type="ECO:0000256" key="4">
    <source>
        <dbReference type="RuleBase" id="RU363018"/>
    </source>
</evidence>
<evidence type="ECO:0000256" key="2">
    <source>
        <dbReference type="ARBA" id="ARBA00022679"/>
    </source>
</evidence>